<accession>A0A8X6GCJ1</accession>
<sequence length="103" mass="11354">MAIQCHTHPIFSITLVLNIVYISTTILQSKDVLVWTSTTLPSLRTQRQLPTNVGEEVASLTGVVLHPNENGNAIVYRRITGGRSNVRTKCYTHSCNGCGKVQM</sequence>
<evidence type="ECO:0000313" key="2">
    <source>
        <dbReference type="Proteomes" id="UP000887116"/>
    </source>
</evidence>
<gene>
    <name evidence="1" type="ORF">TNCT_642901</name>
</gene>
<protein>
    <submittedName>
        <fullName evidence="1">Uncharacterized protein</fullName>
    </submittedName>
</protein>
<comment type="caution">
    <text evidence="1">The sequence shown here is derived from an EMBL/GenBank/DDBJ whole genome shotgun (WGS) entry which is preliminary data.</text>
</comment>
<keyword evidence="2" id="KW-1185">Reference proteome</keyword>
<dbReference type="Proteomes" id="UP000887116">
    <property type="component" value="Unassembled WGS sequence"/>
</dbReference>
<dbReference type="EMBL" id="BMAO01032070">
    <property type="protein sequence ID" value="GFQ79513.1"/>
    <property type="molecule type" value="Genomic_DNA"/>
</dbReference>
<organism evidence="1 2">
    <name type="scientific">Trichonephila clavata</name>
    <name type="common">Joro spider</name>
    <name type="synonym">Nephila clavata</name>
    <dbReference type="NCBI Taxonomy" id="2740835"/>
    <lineage>
        <taxon>Eukaryota</taxon>
        <taxon>Metazoa</taxon>
        <taxon>Ecdysozoa</taxon>
        <taxon>Arthropoda</taxon>
        <taxon>Chelicerata</taxon>
        <taxon>Arachnida</taxon>
        <taxon>Araneae</taxon>
        <taxon>Araneomorphae</taxon>
        <taxon>Entelegynae</taxon>
        <taxon>Araneoidea</taxon>
        <taxon>Nephilidae</taxon>
        <taxon>Trichonephila</taxon>
    </lineage>
</organism>
<dbReference type="AlphaFoldDB" id="A0A8X6GCJ1"/>
<reference evidence="1" key="1">
    <citation type="submission" date="2020-07" db="EMBL/GenBank/DDBJ databases">
        <title>Multicomponent nature underlies the extraordinary mechanical properties of spider dragline silk.</title>
        <authorList>
            <person name="Kono N."/>
            <person name="Nakamura H."/>
            <person name="Mori M."/>
            <person name="Yoshida Y."/>
            <person name="Ohtoshi R."/>
            <person name="Malay A.D."/>
            <person name="Moran D.A.P."/>
            <person name="Tomita M."/>
            <person name="Numata K."/>
            <person name="Arakawa K."/>
        </authorList>
    </citation>
    <scope>NUCLEOTIDE SEQUENCE</scope>
</reference>
<name>A0A8X6GCJ1_TRICU</name>
<dbReference type="OrthoDB" id="8122726at2759"/>
<evidence type="ECO:0000313" key="1">
    <source>
        <dbReference type="EMBL" id="GFQ79513.1"/>
    </source>
</evidence>
<proteinExistence type="predicted"/>